<keyword evidence="3" id="KW-1185">Reference proteome</keyword>
<feature type="transmembrane region" description="Helical" evidence="1">
    <location>
        <begin position="6"/>
        <end position="25"/>
    </location>
</feature>
<feature type="transmembrane region" description="Helical" evidence="1">
    <location>
        <begin position="37"/>
        <end position="56"/>
    </location>
</feature>
<dbReference type="Pfam" id="PF16079">
    <property type="entry name" value="Phage_holin_5_2"/>
    <property type="match status" value="1"/>
</dbReference>
<feature type="transmembrane region" description="Helical" evidence="1">
    <location>
        <begin position="62"/>
        <end position="82"/>
    </location>
</feature>
<reference evidence="2" key="1">
    <citation type="submission" date="2022-07" db="EMBL/GenBank/DDBJ databases">
        <title>Enhanced cultured diversity of the mouse gut microbiota enables custom-made synthetic communities.</title>
        <authorList>
            <person name="Afrizal A."/>
        </authorList>
    </citation>
    <scope>NUCLEOTIDE SEQUENCE</scope>
    <source>
        <strain evidence="2">DSM 29186</strain>
    </source>
</reference>
<name>A0A9X2S1V0_9FIRM</name>
<accession>A0A9X2S1V0</accession>
<comment type="caution">
    <text evidence="2">The sequence shown here is derived from an EMBL/GenBank/DDBJ whole genome shotgun (WGS) entry which is preliminary data.</text>
</comment>
<keyword evidence="1" id="KW-0812">Transmembrane</keyword>
<sequence length="88" mass="9479">MDLNFLNDYVVLVIVGICVCVGYVIKTSVPKLDNKYIPLIMAVLGVVLNVWIVKAISPDVLLGGMFSGLASTGLHQLFVTLINSKDGE</sequence>
<dbReference type="Proteomes" id="UP001140817">
    <property type="component" value="Unassembled WGS sequence"/>
</dbReference>
<dbReference type="AlphaFoldDB" id="A0A9X2S1V0"/>
<gene>
    <name evidence="2" type="ORF">NSA58_00800</name>
</gene>
<evidence type="ECO:0000313" key="3">
    <source>
        <dbReference type="Proteomes" id="UP001140817"/>
    </source>
</evidence>
<keyword evidence="1" id="KW-0472">Membrane</keyword>
<dbReference type="EMBL" id="JANKBY010000004">
    <property type="protein sequence ID" value="MCR1821312.1"/>
    <property type="molecule type" value="Genomic_DNA"/>
</dbReference>
<protein>
    <submittedName>
        <fullName evidence="2">Phage holin family protein</fullName>
    </submittedName>
</protein>
<evidence type="ECO:0000256" key="1">
    <source>
        <dbReference type="SAM" id="Phobius"/>
    </source>
</evidence>
<proteinExistence type="predicted"/>
<organism evidence="2 3">
    <name type="scientific">Terrisporobacter muris</name>
    <dbReference type="NCBI Taxonomy" id="2963284"/>
    <lineage>
        <taxon>Bacteria</taxon>
        <taxon>Bacillati</taxon>
        <taxon>Bacillota</taxon>
        <taxon>Clostridia</taxon>
        <taxon>Peptostreptococcales</taxon>
        <taxon>Peptostreptococcaceae</taxon>
        <taxon>Terrisporobacter</taxon>
    </lineage>
</organism>
<dbReference type="InterPro" id="IPR032111">
    <property type="entry name" value="Clostridium_phage_holin"/>
</dbReference>
<keyword evidence="1" id="KW-1133">Transmembrane helix</keyword>
<dbReference type="RefSeq" id="WP_257559966.1">
    <property type="nucleotide sequence ID" value="NZ_JANKBY010000004.1"/>
</dbReference>
<evidence type="ECO:0000313" key="2">
    <source>
        <dbReference type="EMBL" id="MCR1821312.1"/>
    </source>
</evidence>